<reference evidence="3 4" key="1">
    <citation type="submission" date="2020-12" db="EMBL/GenBank/DDBJ databases">
        <authorList>
            <person name="Shan Y."/>
        </authorList>
    </citation>
    <scope>NUCLEOTIDE SEQUENCE [LARGE SCALE GENOMIC DNA]</scope>
    <source>
        <strain evidence="4">csc3.9</strain>
    </source>
</reference>
<organism evidence="3 4">
    <name type="scientific">Spongiibacter nanhainus</name>
    <dbReference type="NCBI Taxonomy" id="2794344"/>
    <lineage>
        <taxon>Bacteria</taxon>
        <taxon>Pseudomonadati</taxon>
        <taxon>Pseudomonadota</taxon>
        <taxon>Gammaproteobacteria</taxon>
        <taxon>Cellvibrionales</taxon>
        <taxon>Spongiibacteraceae</taxon>
        <taxon>Spongiibacter</taxon>
    </lineage>
</organism>
<evidence type="ECO:0000313" key="3">
    <source>
        <dbReference type="EMBL" id="QQD19788.1"/>
    </source>
</evidence>
<evidence type="ECO:0000313" key="4">
    <source>
        <dbReference type="Proteomes" id="UP000596063"/>
    </source>
</evidence>
<dbReference type="Proteomes" id="UP000596063">
    <property type="component" value="Chromosome"/>
</dbReference>
<dbReference type="KEGG" id="snan:I6N98_08090"/>
<sequence length="229" mass="25839">MEQTQPKTQPKKKRRRPRKPKVIGPGQKFARQLLIGVMHGLFLLTRSLRFANTPAIEQPCVMAVFHDELLALCQHFRHQDITTIASQNHFGYAIAKALEHNGYEVALGSPSRGGQDAFFQLLRAARKGRTVAFTVDGSRGPRHEMKPGAVVLARKAGLPLYLVRVQCKGWRISSTWDKFKIPHPFSTATFYSERFPLENYGDEVPVEDIVKDAEKRLVALLADDYRGST</sequence>
<dbReference type="InterPro" id="IPR007172">
    <property type="entry name" value="DUF374"/>
</dbReference>
<proteinExistence type="predicted"/>
<feature type="domain" description="DUF374" evidence="2">
    <location>
        <begin position="76"/>
        <end position="142"/>
    </location>
</feature>
<gene>
    <name evidence="3" type="ORF">I6N98_08090</name>
</gene>
<feature type="region of interest" description="Disordered" evidence="1">
    <location>
        <begin position="1"/>
        <end position="23"/>
    </location>
</feature>
<name>A0A7T4URG4_9GAMM</name>
<dbReference type="AlphaFoldDB" id="A0A7T4URG4"/>
<feature type="compositionally biased region" description="Basic residues" evidence="1">
    <location>
        <begin position="9"/>
        <end position="21"/>
    </location>
</feature>
<keyword evidence="4" id="KW-1185">Reference proteome</keyword>
<protein>
    <submittedName>
        <fullName evidence="3">DUF374 domain-containing protein</fullName>
    </submittedName>
</protein>
<evidence type="ECO:0000256" key="1">
    <source>
        <dbReference type="SAM" id="MobiDB-lite"/>
    </source>
</evidence>
<evidence type="ECO:0000259" key="2">
    <source>
        <dbReference type="Pfam" id="PF04028"/>
    </source>
</evidence>
<dbReference type="RefSeq" id="WP_198571272.1">
    <property type="nucleotide sequence ID" value="NZ_CP066167.1"/>
</dbReference>
<dbReference type="Pfam" id="PF04028">
    <property type="entry name" value="DUF374"/>
    <property type="match status" value="1"/>
</dbReference>
<accession>A0A7T4URG4</accession>
<dbReference type="EMBL" id="CP066167">
    <property type="protein sequence ID" value="QQD19788.1"/>
    <property type="molecule type" value="Genomic_DNA"/>
</dbReference>